<evidence type="ECO:0000259" key="6">
    <source>
        <dbReference type="PROSITE" id="PS50043"/>
    </source>
</evidence>
<dbReference type="Pfam" id="PF00072">
    <property type="entry name" value="Response_reg"/>
    <property type="match status" value="1"/>
</dbReference>
<dbReference type="EMBL" id="BMHI01000003">
    <property type="protein sequence ID" value="GGB28746.1"/>
    <property type="molecule type" value="Genomic_DNA"/>
</dbReference>
<dbReference type="PROSITE" id="PS50110">
    <property type="entry name" value="RESPONSE_REGULATORY"/>
    <property type="match status" value="1"/>
</dbReference>
<evidence type="ECO:0000256" key="1">
    <source>
        <dbReference type="ARBA" id="ARBA00022553"/>
    </source>
</evidence>
<gene>
    <name evidence="8" type="ORF">GCM10011492_18780</name>
</gene>
<evidence type="ECO:0000313" key="9">
    <source>
        <dbReference type="Proteomes" id="UP000636793"/>
    </source>
</evidence>
<dbReference type="SMART" id="SM00421">
    <property type="entry name" value="HTH_LUXR"/>
    <property type="match status" value="1"/>
</dbReference>
<dbReference type="RefSeq" id="WP_229749614.1">
    <property type="nucleotide sequence ID" value="NZ_BMHI01000003.1"/>
</dbReference>
<evidence type="ECO:0000259" key="7">
    <source>
        <dbReference type="PROSITE" id="PS50110"/>
    </source>
</evidence>
<dbReference type="SMART" id="SM00448">
    <property type="entry name" value="REC"/>
    <property type="match status" value="1"/>
</dbReference>
<dbReference type="PROSITE" id="PS50043">
    <property type="entry name" value="HTH_LUXR_2"/>
    <property type="match status" value="1"/>
</dbReference>
<dbReference type="PRINTS" id="PR00038">
    <property type="entry name" value="HTHLUXR"/>
</dbReference>
<proteinExistence type="predicted"/>
<evidence type="ECO:0000256" key="2">
    <source>
        <dbReference type="ARBA" id="ARBA00023015"/>
    </source>
</evidence>
<dbReference type="GO" id="GO:0006355">
    <property type="term" value="P:regulation of DNA-templated transcription"/>
    <property type="evidence" value="ECO:0007669"/>
    <property type="project" value="InterPro"/>
</dbReference>
<feature type="domain" description="Response regulatory" evidence="7">
    <location>
        <begin position="10"/>
        <end position="126"/>
    </location>
</feature>
<keyword evidence="9" id="KW-1185">Reference proteome</keyword>
<feature type="domain" description="HTH luxR-type" evidence="6">
    <location>
        <begin position="153"/>
        <end position="218"/>
    </location>
</feature>
<evidence type="ECO:0000313" key="8">
    <source>
        <dbReference type="EMBL" id="GGB28746.1"/>
    </source>
</evidence>
<dbReference type="GO" id="GO:0003677">
    <property type="term" value="F:DNA binding"/>
    <property type="evidence" value="ECO:0007669"/>
    <property type="project" value="UniProtKB-KW"/>
</dbReference>
<accession>A0A916WSK4</accession>
<dbReference type="InterPro" id="IPR011006">
    <property type="entry name" value="CheY-like_superfamily"/>
</dbReference>
<keyword evidence="3 8" id="KW-0238">DNA-binding</keyword>
<dbReference type="InterPro" id="IPR058245">
    <property type="entry name" value="NreC/VraR/RcsB-like_REC"/>
</dbReference>
<dbReference type="InterPro" id="IPR016032">
    <property type="entry name" value="Sig_transdc_resp-reg_C-effctor"/>
</dbReference>
<reference evidence="8" key="1">
    <citation type="journal article" date="2014" name="Int. J. Syst. Evol. Microbiol.">
        <title>Complete genome sequence of Corynebacterium casei LMG S-19264T (=DSM 44701T), isolated from a smear-ripened cheese.</title>
        <authorList>
            <consortium name="US DOE Joint Genome Institute (JGI-PGF)"/>
            <person name="Walter F."/>
            <person name="Albersmeier A."/>
            <person name="Kalinowski J."/>
            <person name="Ruckert C."/>
        </authorList>
    </citation>
    <scope>NUCLEOTIDE SEQUENCE</scope>
    <source>
        <strain evidence="8">CGMCC 1.15085</strain>
    </source>
</reference>
<dbReference type="GO" id="GO:0000160">
    <property type="term" value="P:phosphorelay signal transduction system"/>
    <property type="evidence" value="ECO:0007669"/>
    <property type="project" value="InterPro"/>
</dbReference>
<dbReference type="CDD" id="cd17535">
    <property type="entry name" value="REC_NarL-like"/>
    <property type="match status" value="1"/>
</dbReference>
<evidence type="ECO:0000256" key="3">
    <source>
        <dbReference type="ARBA" id="ARBA00023125"/>
    </source>
</evidence>
<dbReference type="Gene3D" id="3.40.50.2300">
    <property type="match status" value="1"/>
</dbReference>
<protein>
    <submittedName>
        <fullName evidence="8">DNA-binding response regulator</fullName>
    </submittedName>
</protein>
<dbReference type="PANTHER" id="PTHR43214:SF24">
    <property type="entry name" value="TRANSCRIPTIONAL REGULATORY PROTEIN NARL-RELATED"/>
    <property type="match status" value="1"/>
</dbReference>
<dbReference type="PANTHER" id="PTHR43214">
    <property type="entry name" value="TWO-COMPONENT RESPONSE REGULATOR"/>
    <property type="match status" value="1"/>
</dbReference>
<evidence type="ECO:0000256" key="5">
    <source>
        <dbReference type="PROSITE-ProRule" id="PRU00169"/>
    </source>
</evidence>
<dbReference type="AlphaFoldDB" id="A0A916WSK4"/>
<evidence type="ECO:0000256" key="4">
    <source>
        <dbReference type="ARBA" id="ARBA00023163"/>
    </source>
</evidence>
<name>A0A916WSK4_9MICO</name>
<dbReference type="InterPro" id="IPR039420">
    <property type="entry name" value="WalR-like"/>
</dbReference>
<dbReference type="CDD" id="cd06170">
    <property type="entry name" value="LuxR_C_like"/>
    <property type="match status" value="1"/>
</dbReference>
<keyword evidence="2" id="KW-0805">Transcription regulation</keyword>
<dbReference type="Proteomes" id="UP000636793">
    <property type="component" value="Unassembled WGS sequence"/>
</dbReference>
<comment type="caution">
    <text evidence="8">The sequence shown here is derived from an EMBL/GenBank/DDBJ whole genome shotgun (WGS) entry which is preliminary data.</text>
</comment>
<dbReference type="InterPro" id="IPR000792">
    <property type="entry name" value="Tscrpt_reg_LuxR_C"/>
</dbReference>
<dbReference type="PROSITE" id="PS00622">
    <property type="entry name" value="HTH_LUXR_1"/>
    <property type="match status" value="1"/>
</dbReference>
<reference evidence="8" key="2">
    <citation type="submission" date="2020-09" db="EMBL/GenBank/DDBJ databases">
        <authorList>
            <person name="Sun Q."/>
            <person name="Zhou Y."/>
        </authorList>
    </citation>
    <scope>NUCLEOTIDE SEQUENCE</scope>
    <source>
        <strain evidence="8">CGMCC 1.15085</strain>
    </source>
</reference>
<dbReference type="Pfam" id="PF00196">
    <property type="entry name" value="GerE"/>
    <property type="match status" value="1"/>
</dbReference>
<organism evidence="8 9">
    <name type="scientific">Flexivirga endophytica</name>
    <dbReference type="NCBI Taxonomy" id="1849103"/>
    <lineage>
        <taxon>Bacteria</taxon>
        <taxon>Bacillati</taxon>
        <taxon>Actinomycetota</taxon>
        <taxon>Actinomycetes</taxon>
        <taxon>Micrococcales</taxon>
        <taxon>Dermacoccaceae</taxon>
        <taxon>Flexivirga</taxon>
    </lineage>
</organism>
<keyword evidence="4" id="KW-0804">Transcription</keyword>
<sequence>MTDVEVQPIRVLLVDDDPFVYSAMELIFSTVDDIQIVSAVSDGDQAVAAVQRHFPDVVLLDVRMARLDGIAATKALCALPNPPRVLVMTTFDMDDVVMRAIDAGAAGFMLKTSGSEIITAVRNVHAGAGVLSPQSVPQVFAQIGDTGAERAAARAAIAALTDRERDVVRLVGEGLSNQQIGAALYVGEATVKSHLSSAQRKLGVEGRVRLAVVASRAGLA</sequence>
<dbReference type="InterPro" id="IPR001789">
    <property type="entry name" value="Sig_transdc_resp-reg_receiver"/>
</dbReference>
<keyword evidence="1 5" id="KW-0597">Phosphoprotein</keyword>
<dbReference type="SUPFAM" id="SSF46894">
    <property type="entry name" value="C-terminal effector domain of the bipartite response regulators"/>
    <property type="match status" value="1"/>
</dbReference>
<dbReference type="SUPFAM" id="SSF52172">
    <property type="entry name" value="CheY-like"/>
    <property type="match status" value="1"/>
</dbReference>
<feature type="modified residue" description="4-aspartylphosphate" evidence="5">
    <location>
        <position position="61"/>
    </location>
</feature>